<name>A0ACB7GL05_MANES</name>
<comment type="caution">
    <text evidence="1">The sequence shown here is derived from an EMBL/GenBank/DDBJ whole genome shotgun (WGS) entry which is preliminary data.</text>
</comment>
<evidence type="ECO:0000313" key="1">
    <source>
        <dbReference type="EMBL" id="KAG8640358.1"/>
    </source>
</evidence>
<reference evidence="2" key="1">
    <citation type="journal article" date="2016" name="Nat. Biotechnol.">
        <title>Sequencing wild and cultivated cassava and related species reveals extensive interspecific hybridization and genetic diversity.</title>
        <authorList>
            <person name="Bredeson J.V."/>
            <person name="Lyons J.B."/>
            <person name="Prochnik S.E."/>
            <person name="Wu G.A."/>
            <person name="Ha C.M."/>
            <person name="Edsinger-Gonzales E."/>
            <person name="Grimwood J."/>
            <person name="Schmutz J."/>
            <person name="Rabbi I.Y."/>
            <person name="Egesi C."/>
            <person name="Nauluvula P."/>
            <person name="Lebot V."/>
            <person name="Ndunguru J."/>
            <person name="Mkamilo G."/>
            <person name="Bart R.S."/>
            <person name="Setter T.L."/>
            <person name="Gleadow R.M."/>
            <person name="Kulakow P."/>
            <person name="Ferguson M.E."/>
            <person name="Rounsley S."/>
            <person name="Rokhsar D.S."/>
        </authorList>
    </citation>
    <scope>NUCLEOTIDE SEQUENCE [LARGE SCALE GENOMIC DNA]</scope>
    <source>
        <strain evidence="2">cv. AM560-2</strain>
    </source>
</reference>
<organism evidence="1 2">
    <name type="scientific">Manihot esculenta</name>
    <name type="common">Cassava</name>
    <name type="synonym">Jatropha manihot</name>
    <dbReference type="NCBI Taxonomy" id="3983"/>
    <lineage>
        <taxon>Eukaryota</taxon>
        <taxon>Viridiplantae</taxon>
        <taxon>Streptophyta</taxon>
        <taxon>Embryophyta</taxon>
        <taxon>Tracheophyta</taxon>
        <taxon>Spermatophyta</taxon>
        <taxon>Magnoliopsida</taxon>
        <taxon>eudicotyledons</taxon>
        <taxon>Gunneridae</taxon>
        <taxon>Pentapetalae</taxon>
        <taxon>rosids</taxon>
        <taxon>fabids</taxon>
        <taxon>Malpighiales</taxon>
        <taxon>Euphorbiaceae</taxon>
        <taxon>Crotonoideae</taxon>
        <taxon>Manihoteae</taxon>
        <taxon>Manihot</taxon>
    </lineage>
</organism>
<proteinExistence type="predicted"/>
<keyword evidence="2" id="KW-1185">Reference proteome</keyword>
<dbReference type="Proteomes" id="UP000091857">
    <property type="component" value="Chromosome 13"/>
</dbReference>
<accession>A0ACB7GL05</accession>
<sequence length="371" mass="41177">MAPLSILTRCSSLKKVPKPSLPNSFHRRPLKHLSSLNVPCRLLPLHTTNNLLSRLFRPSLLRIRSAQGEDAENFEVTAESLNGQDTDANEKIRNQKNNLSAEGNSFLLILAIAVGVAAIITITSIGLKRPSVGSFFGVQFLAEGSTSSALASSPVGFTFKAFGYRIILPEYAPGWIYFWLLMAAGCGLFISEEALNVWVGITLSRLLSVDGTWQSFVESFSRNAPYIMSTVFWVYWGVCISDMIPFYLGKFFTESGATDDVCSKLGIGEEKVSSITRTVQRYGNLAGIGYISRVFLRWSLLWWLDNPSSTARDWISTEGTPCGCPCHRRHSSGDLDHISICSGCFDSTVPLYWTPQLYLAFCWSTQCSEVW</sequence>
<protein>
    <submittedName>
        <fullName evidence="1">Uncharacterized protein</fullName>
    </submittedName>
</protein>
<dbReference type="EMBL" id="CM004399">
    <property type="protein sequence ID" value="KAG8640358.1"/>
    <property type="molecule type" value="Genomic_DNA"/>
</dbReference>
<evidence type="ECO:0000313" key="2">
    <source>
        <dbReference type="Proteomes" id="UP000091857"/>
    </source>
</evidence>
<gene>
    <name evidence="1" type="ORF">MANES_13G047600v8</name>
</gene>